<evidence type="ECO:0000256" key="1">
    <source>
        <dbReference type="SAM" id="MobiDB-lite"/>
    </source>
</evidence>
<evidence type="ECO:0000313" key="4">
    <source>
        <dbReference type="EMBL" id="MDT0466416.1"/>
    </source>
</evidence>
<feature type="region of interest" description="Disordered" evidence="1">
    <location>
        <begin position="172"/>
        <end position="191"/>
    </location>
</feature>
<dbReference type="RefSeq" id="WP_311697878.1">
    <property type="nucleotide sequence ID" value="NZ_JAVREY010000036.1"/>
</dbReference>
<dbReference type="PROSITE" id="PS51736">
    <property type="entry name" value="RECOMBINASES_3"/>
    <property type="match status" value="1"/>
</dbReference>
<dbReference type="PROSITE" id="PS51737">
    <property type="entry name" value="RECOMBINASE_DNA_BIND"/>
    <property type="match status" value="1"/>
</dbReference>
<dbReference type="Pfam" id="PF00239">
    <property type="entry name" value="Resolvase"/>
    <property type="match status" value="1"/>
</dbReference>
<protein>
    <submittedName>
        <fullName evidence="4">Recombinase family protein</fullName>
    </submittedName>
</protein>
<dbReference type="EMBL" id="JAVREY010000036">
    <property type="protein sequence ID" value="MDT0466416.1"/>
    <property type="molecule type" value="Genomic_DNA"/>
</dbReference>
<evidence type="ECO:0000259" key="2">
    <source>
        <dbReference type="PROSITE" id="PS51736"/>
    </source>
</evidence>
<evidence type="ECO:0000313" key="5">
    <source>
        <dbReference type="Proteomes" id="UP001183809"/>
    </source>
</evidence>
<organism evidence="4 5">
    <name type="scientific">Streptomyces gibsoniae</name>
    <dbReference type="NCBI Taxonomy" id="3075529"/>
    <lineage>
        <taxon>Bacteria</taxon>
        <taxon>Bacillati</taxon>
        <taxon>Actinomycetota</taxon>
        <taxon>Actinomycetes</taxon>
        <taxon>Kitasatosporales</taxon>
        <taxon>Streptomycetaceae</taxon>
        <taxon>Streptomyces</taxon>
    </lineage>
</organism>
<dbReference type="Gene3D" id="3.40.50.1390">
    <property type="entry name" value="Resolvase, N-terminal catalytic domain"/>
    <property type="match status" value="1"/>
</dbReference>
<dbReference type="SUPFAM" id="SSF53041">
    <property type="entry name" value="Resolvase-like"/>
    <property type="match status" value="1"/>
</dbReference>
<name>A0ABU2TZK7_9ACTN</name>
<dbReference type="Pfam" id="PF07508">
    <property type="entry name" value="Recombinase"/>
    <property type="match status" value="1"/>
</dbReference>
<dbReference type="PANTHER" id="PTHR30461:SF23">
    <property type="entry name" value="DNA RECOMBINASE-RELATED"/>
    <property type="match status" value="1"/>
</dbReference>
<gene>
    <name evidence="4" type="ORF">RM764_25970</name>
</gene>
<dbReference type="Gene3D" id="3.90.1750.20">
    <property type="entry name" value="Putative Large Serine Recombinase, Chain B, Domain 2"/>
    <property type="match status" value="1"/>
</dbReference>
<comment type="caution">
    <text evidence="4">The sequence shown here is derived from an EMBL/GenBank/DDBJ whole genome shotgun (WGS) entry which is preliminary data.</text>
</comment>
<dbReference type="InterPro" id="IPR038109">
    <property type="entry name" value="DNA_bind_recomb_sf"/>
</dbReference>
<accession>A0ABU2TZK7</accession>
<dbReference type="CDD" id="cd00338">
    <property type="entry name" value="Ser_Recombinase"/>
    <property type="match status" value="1"/>
</dbReference>
<dbReference type="InterPro" id="IPR006119">
    <property type="entry name" value="Resolv_N"/>
</dbReference>
<proteinExistence type="predicted"/>
<keyword evidence="5" id="KW-1185">Reference proteome</keyword>
<dbReference type="InterPro" id="IPR011109">
    <property type="entry name" value="DNA_bind_recombinase_dom"/>
</dbReference>
<feature type="non-terminal residue" evidence="4">
    <location>
        <position position="1"/>
    </location>
</feature>
<feature type="compositionally biased region" description="Basic residues" evidence="1">
    <location>
        <begin position="1"/>
        <end position="14"/>
    </location>
</feature>
<dbReference type="SMART" id="SM00857">
    <property type="entry name" value="Resolvase"/>
    <property type="match status" value="1"/>
</dbReference>
<feature type="domain" description="Recombinase" evidence="3">
    <location>
        <begin position="184"/>
        <end position="297"/>
    </location>
</feature>
<feature type="compositionally biased region" description="Basic and acidic residues" evidence="1">
    <location>
        <begin position="36"/>
        <end position="46"/>
    </location>
</feature>
<dbReference type="InterPro" id="IPR036162">
    <property type="entry name" value="Resolvase-like_N_sf"/>
</dbReference>
<feature type="region of interest" description="Disordered" evidence="1">
    <location>
        <begin position="1"/>
        <end position="46"/>
    </location>
</feature>
<evidence type="ECO:0000259" key="3">
    <source>
        <dbReference type="PROSITE" id="PS51737"/>
    </source>
</evidence>
<reference evidence="5" key="1">
    <citation type="submission" date="2023-07" db="EMBL/GenBank/DDBJ databases">
        <title>30 novel species of actinomycetes from the DSMZ collection.</title>
        <authorList>
            <person name="Nouioui I."/>
        </authorList>
    </citation>
    <scope>NUCLEOTIDE SEQUENCE [LARGE SCALE GENOMIC DNA]</scope>
    <source>
        <strain evidence="5">DSM 41699</strain>
    </source>
</reference>
<dbReference type="InterPro" id="IPR050639">
    <property type="entry name" value="SSR_resolvase"/>
</dbReference>
<feature type="domain" description="Resolvase/invertase-type recombinase catalytic" evidence="2">
    <location>
        <begin position="28"/>
        <end position="176"/>
    </location>
</feature>
<dbReference type="Proteomes" id="UP001183809">
    <property type="component" value="Unassembled WGS sequence"/>
</dbReference>
<dbReference type="PANTHER" id="PTHR30461">
    <property type="entry name" value="DNA-INVERTASE FROM LAMBDOID PROPHAGE"/>
    <property type="match status" value="1"/>
</dbReference>
<sequence>RTPARGSRRTRSVTRRPVPTRHGTYRATSRSHRRHQPSEESRLGVARQREDCERLADLRSWQAVKVYEDNDVSAFKRNVVRDEFELMLKDLRAGLINGVIAYDLDRLARQPRDLERLIEIFDERPRLEFATVTNDVNLGTPDGRTMARVMVAFANKSSHDTSRRIKRKHLELAQQGKDSGGPAPYGWCKDDRSKVDPEAARAIREAQREVLAGVRIGTIRTRWQAEGLGNPREGTKRMAHHGVEHILTNPRLVGFRTYHGEILYGDDGQPVMGDWEPINTVEEWEAVCAVVAERKRKHPGHSLARKYLLSGIARCGVCKNKIRGQNNRHWKPGSKAGTYSYQCSVINGGCGKVGRMGEPTDKLIARLVLEEQREKASASGVSVERQWPREQELADVIADISQLVEAERSKQITVSTLLQLLPAKERLRDELKLERSRFSKEQKQREARGRTEDLTEDEFFDLPIERQQEIILHSLSAVIIHPAGRGKRIFNPDLIEPVWRE</sequence>